<organism evidence="12">
    <name type="scientific">Volvox carteri f. nagariensis</name>
    <dbReference type="NCBI Taxonomy" id="3068"/>
    <lineage>
        <taxon>Eukaryota</taxon>
        <taxon>Viridiplantae</taxon>
        <taxon>Chlorophyta</taxon>
        <taxon>core chlorophytes</taxon>
        <taxon>Chlorophyceae</taxon>
        <taxon>CS clade</taxon>
        <taxon>Chlamydomonadales</taxon>
        <taxon>Volvocaceae</taxon>
        <taxon>Volvox</taxon>
    </lineage>
</organism>
<dbReference type="Proteomes" id="UP000001058">
    <property type="component" value="Unassembled WGS sequence"/>
</dbReference>
<dbReference type="Gene3D" id="3.30.63.10">
    <property type="entry name" value="Guanylate Kinase phosphate binding domain"/>
    <property type="match status" value="1"/>
</dbReference>
<dbReference type="FunFam" id="3.30.63.10:FF:000002">
    <property type="entry name" value="Guanylate kinase 1"/>
    <property type="match status" value="1"/>
</dbReference>
<dbReference type="InterPro" id="IPR017665">
    <property type="entry name" value="Guanylate_kinase"/>
</dbReference>
<dbReference type="InParanoid" id="D8U2Q6"/>
<feature type="domain" description="Guanylate kinase-like" evidence="10">
    <location>
        <begin position="1"/>
        <end position="178"/>
    </location>
</feature>
<keyword evidence="4" id="KW-0547">Nucleotide-binding</keyword>
<evidence type="ECO:0000256" key="4">
    <source>
        <dbReference type="ARBA" id="ARBA00022741"/>
    </source>
</evidence>
<feature type="non-terminal residue" evidence="11">
    <location>
        <position position="1"/>
    </location>
</feature>
<dbReference type="eggNOG" id="KOG0707">
    <property type="taxonomic scope" value="Eukaryota"/>
</dbReference>
<sequence>LVVCGPSGVGKGTLIGRLMAEHGDKFGFSVSHTTRGPRPGEQDGVHYHFTNRESMQREVESGMFLEYADVHGNMYGTSLGAVAAVGQSGRIAVLDIDVQGATKIKSSRAASKARYVFVDPPSLEVLEARLRGRGTETEDKVRLRLANATAEIDRSREPGFFDARLVNDDLEAAYHRFK</sequence>
<dbReference type="Pfam" id="PF00625">
    <property type="entry name" value="Guanylate_kin"/>
    <property type="match status" value="1"/>
</dbReference>
<dbReference type="PANTHER" id="PTHR23117">
    <property type="entry name" value="GUANYLATE KINASE-RELATED"/>
    <property type="match status" value="1"/>
</dbReference>
<dbReference type="EC" id="2.7.4.8" evidence="2"/>
<dbReference type="EMBL" id="GL378354">
    <property type="protein sequence ID" value="EFJ45940.1"/>
    <property type="molecule type" value="Genomic_DNA"/>
</dbReference>
<evidence type="ECO:0000313" key="12">
    <source>
        <dbReference type="Proteomes" id="UP000001058"/>
    </source>
</evidence>
<dbReference type="AlphaFoldDB" id="D8U2Q6"/>
<evidence type="ECO:0000256" key="6">
    <source>
        <dbReference type="ARBA" id="ARBA00022840"/>
    </source>
</evidence>
<accession>D8U2Q6</accession>
<evidence type="ECO:0000256" key="8">
    <source>
        <dbReference type="ARBA" id="ARBA00067520"/>
    </source>
</evidence>
<comment type="similarity">
    <text evidence="1">Belongs to the guanylate kinase family.</text>
</comment>
<dbReference type="SMART" id="SM00072">
    <property type="entry name" value="GuKc"/>
    <property type="match status" value="1"/>
</dbReference>
<dbReference type="NCBIfam" id="TIGR03263">
    <property type="entry name" value="guanyl_kin"/>
    <property type="match status" value="1"/>
</dbReference>
<evidence type="ECO:0000256" key="2">
    <source>
        <dbReference type="ARBA" id="ARBA00012961"/>
    </source>
</evidence>
<evidence type="ECO:0000256" key="1">
    <source>
        <dbReference type="ARBA" id="ARBA00005790"/>
    </source>
</evidence>
<dbReference type="RefSeq" id="XP_002953018.1">
    <property type="nucleotide sequence ID" value="XM_002952972.1"/>
</dbReference>
<keyword evidence="3" id="KW-0808">Transferase</keyword>
<dbReference type="InterPro" id="IPR008144">
    <property type="entry name" value="Guanylate_kin-like_dom"/>
</dbReference>
<evidence type="ECO:0000256" key="9">
    <source>
        <dbReference type="ARBA" id="ARBA00081967"/>
    </source>
</evidence>
<dbReference type="STRING" id="3068.D8U2Q6"/>
<evidence type="ECO:0000256" key="3">
    <source>
        <dbReference type="ARBA" id="ARBA00022679"/>
    </source>
</evidence>
<keyword evidence="12" id="KW-1185">Reference proteome</keyword>
<keyword evidence="6" id="KW-0067">ATP-binding</keyword>
<keyword evidence="5" id="KW-0418">Kinase</keyword>
<evidence type="ECO:0000256" key="7">
    <source>
        <dbReference type="ARBA" id="ARBA00048594"/>
    </source>
</evidence>
<dbReference type="InterPro" id="IPR020590">
    <property type="entry name" value="Guanylate_kinase_CS"/>
</dbReference>
<dbReference type="OrthoDB" id="6334211at2759"/>
<dbReference type="FunFam" id="3.40.50.300:FF:000776">
    <property type="entry name" value="Guanylate kinase 2"/>
    <property type="match status" value="1"/>
</dbReference>
<reference evidence="11 12" key="1">
    <citation type="journal article" date="2010" name="Science">
        <title>Genomic analysis of organismal complexity in the multicellular green alga Volvox carteri.</title>
        <authorList>
            <person name="Prochnik S.E."/>
            <person name="Umen J."/>
            <person name="Nedelcu A.M."/>
            <person name="Hallmann A."/>
            <person name="Miller S.M."/>
            <person name="Nishii I."/>
            <person name="Ferris P."/>
            <person name="Kuo A."/>
            <person name="Mitros T."/>
            <person name="Fritz-Laylin L.K."/>
            <person name="Hellsten U."/>
            <person name="Chapman J."/>
            <person name="Simakov O."/>
            <person name="Rensing S.A."/>
            <person name="Terry A."/>
            <person name="Pangilinan J."/>
            <person name="Kapitonov V."/>
            <person name="Jurka J."/>
            <person name="Salamov A."/>
            <person name="Shapiro H."/>
            <person name="Schmutz J."/>
            <person name="Grimwood J."/>
            <person name="Lindquist E."/>
            <person name="Lucas S."/>
            <person name="Grigoriev I.V."/>
            <person name="Schmitt R."/>
            <person name="Kirk D."/>
            <person name="Rokhsar D.S."/>
        </authorList>
    </citation>
    <scope>NUCLEOTIDE SEQUENCE [LARGE SCALE GENOMIC DNA]</scope>
    <source>
        <strain evidence="12">f. Nagariensis / Eve</strain>
    </source>
</reference>
<proteinExistence type="inferred from homology"/>
<dbReference type="CDD" id="cd00071">
    <property type="entry name" value="GMPK"/>
    <property type="match status" value="1"/>
</dbReference>
<comment type="catalytic activity">
    <reaction evidence="7">
        <text>GMP + ATP = GDP + ADP</text>
        <dbReference type="Rhea" id="RHEA:20780"/>
        <dbReference type="ChEBI" id="CHEBI:30616"/>
        <dbReference type="ChEBI" id="CHEBI:58115"/>
        <dbReference type="ChEBI" id="CHEBI:58189"/>
        <dbReference type="ChEBI" id="CHEBI:456216"/>
        <dbReference type="EC" id="2.7.4.8"/>
    </reaction>
</comment>
<dbReference type="PROSITE" id="PS00856">
    <property type="entry name" value="GUANYLATE_KINASE_1"/>
    <property type="match status" value="1"/>
</dbReference>
<dbReference type="GO" id="GO:0005829">
    <property type="term" value="C:cytosol"/>
    <property type="evidence" value="ECO:0007669"/>
    <property type="project" value="TreeGrafter"/>
</dbReference>
<name>D8U2Q6_VOLCA</name>
<dbReference type="PANTHER" id="PTHR23117:SF13">
    <property type="entry name" value="GUANYLATE KINASE"/>
    <property type="match status" value="1"/>
</dbReference>
<evidence type="ECO:0000256" key="5">
    <source>
        <dbReference type="ARBA" id="ARBA00022777"/>
    </source>
</evidence>
<evidence type="ECO:0000259" key="10">
    <source>
        <dbReference type="PROSITE" id="PS50052"/>
    </source>
</evidence>
<dbReference type="KEGG" id="vcn:VOLCADRAFT_45159"/>
<dbReference type="PROSITE" id="PS50052">
    <property type="entry name" value="GUANYLATE_KINASE_2"/>
    <property type="match status" value="1"/>
</dbReference>
<dbReference type="InterPro" id="IPR008145">
    <property type="entry name" value="GK/Ca_channel_bsu"/>
</dbReference>
<protein>
    <recommendedName>
        <fullName evidence="8">Guanylate kinase 1</fullName>
        <ecNumber evidence="2">2.7.4.8</ecNumber>
    </recommendedName>
    <alternativeName>
        <fullName evidence="9">GMP kinase 1</fullName>
    </alternativeName>
</protein>
<dbReference type="GO" id="GO:0005524">
    <property type="term" value="F:ATP binding"/>
    <property type="evidence" value="ECO:0007669"/>
    <property type="project" value="UniProtKB-KW"/>
</dbReference>
<dbReference type="SUPFAM" id="SSF52540">
    <property type="entry name" value="P-loop containing nucleoside triphosphate hydrolases"/>
    <property type="match status" value="1"/>
</dbReference>
<dbReference type="GeneID" id="9627738"/>
<evidence type="ECO:0000313" key="11">
    <source>
        <dbReference type="EMBL" id="EFJ45940.1"/>
    </source>
</evidence>
<dbReference type="InterPro" id="IPR027417">
    <property type="entry name" value="P-loop_NTPase"/>
</dbReference>
<dbReference type="Gene3D" id="3.40.50.300">
    <property type="entry name" value="P-loop containing nucleotide triphosphate hydrolases"/>
    <property type="match status" value="1"/>
</dbReference>
<dbReference type="FunCoup" id="D8U2Q6">
    <property type="interactions" value="1325"/>
</dbReference>
<dbReference type="GO" id="GO:0004385">
    <property type="term" value="F:GMP kinase activity"/>
    <property type="evidence" value="ECO:0007669"/>
    <property type="project" value="UniProtKB-EC"/>
</dbReference>
<feature type="non-terminal residue" evidence="11">
    <location>
        <position position="178"/>
    </location>
</feature>
<gene>
    <name evidence="11" type="ORF">VOLCADRAFT_45159</name>
</gene>